<dbReference type="SUPFAM" id="SSF53098">
    <property type="entry name" value="Ribonuclease H-like"/>
    <property type="match status" value="1"/>
</dbReference>
<proteinExistence type="predicted"/>
<dbReference type="PANTHER" id="PTHR46880:SF5">
    <property type="entry name" value="DUF4371 DOMAIN-CONTAINING PROTEIN"/>
    <property type="match status" value="1"/>
</dbReference>
<dbReference type="STRING" id="46731.A0A3M6USQ4"/>
<evidence type="ECO:0000313" key="2">
    <source>
        <dbReference type="Proteomes" id="UP000275408"/>
    </source>
</evidence>
<dbReference type="InterPro" id="IPR012337">
    <property type="entry name" value="RNaseH-like_sf"/>
</dbReference>
<protein>
    <submittedName>
        <fullName evidence="1">Uncharacterized protein</fullName>
    </submittedName>
</protein>
<comment type="caution">
    <text evidence="1">The sequence shown here is derived from an EMBL/GenBank/DDBJ whole genome shotgun (WGS) entry which is preliminary data.</text>
</comment>
<dbReference type="EMBL" id="RCHS01000822">
    <property type="protein sequence ID" value="RMX56692.1"/>
    <property type="molecule type" value="Genomic_DNA"/>
</dbReference>
<gene>
    <name evidence="1" type="ORF">pdam_00024549</name>
</gene>
<dbReference type="AlphaFoldDB" id="A0A3M6USQ4"/>
<dbReference type="Proteomes" id="UP000275408">
    <property type="component" value="Unassembled WGS sequence"/>
</dbReference>
<name>A0A3M6USQ4_POCDA</name>
<reference evidence="1 2" key="1">
    <citation type="journal article" date="2018" name="Sci. Rep.">
        <title>Comparative analysis of the Pocillopora damicornis genome highlights role of immune system in coral evolution.</title>
        <authorList>
            <person name="Cunning R."/>
            <person name="Bay R.A."/>
            <person name="Gillette P."/>
            <person name="Baker A.C."/>
            <person name="Traylor-Knowles N."/>
        </authorList>
    </citation>
    <scope>NUCLEOTIDE SEQUENCE [LARGE SCALE GENOMIC DNA]</scope>
    <source>
        <strain evidence="1">RSMAS</strain>
        <tissue evidence="1">Whole animal</tissue>
    </source>
</reference>
<organism evidence="1 2">
    <name type="scientific">Pocillopora damicornis</name>
    <name type="common">Cauliflower coral</name>
    <name type="synonym">Millepora damicornis</name>
    <dbReference type="NCBI Taxonomy" id="46731"/>
    <lineage>
        <taxon>Eukaryota</taxon>
        <taxon>Metazoa</taxon>
        <taxon>Cnidaria</taxon>
        <taxon>Anthozoa</taxon>
        <taxon>Hexacorallia</taxon>
        <taxon>Scleractinia</taxon>
        <taxon>Astrocoeniina</taxon>
        <taxon>Pocilloporidae</taxon>
        <taxon>Pocillopora</taxon>
    </lineage>
</organism>
<dbReference type="PANTHER" id="PTHR46880">
    <property type="entry name" value="RAS-ASSOCIATING DOMAIN-CONTAINING PROTEIN"/>
    <property type="match status" value="1"/>
</dbReference>
<evidence type="ECO:0000313" key="1">
    <source>
        <dbReference type="EMBL" id="RMX56692.1"/>
    </source>
</evidence>
<dbReference type="OrthoDB" id="5989940at2759"/>
<accession>A0A3M6USQ4</accession>
<keyword evidence="2" id="KW-1185">Reference proteome</keyword>
<sequence length="388" mass="44737">MINDLFSADEVVHSFYHCTETTCNYQKEKGKKKFDHTWIFRRDLTYDATTGLWWLLFIKEKGMYYLLCRLHQAKGKHNKSASYGMEPAVRFQTSALVEHCSGQKHQDSIAAEMLKRTSIFQEKLDERSAWHCLPKLPLHVEDDADKLEHFQHESLWSVRGILTTMGRVIKEKITKAANEAKCYGLMVDNVTDIQVKEQNIIFIRYVENANVQIRFLAVKDLMEDAASPNAKTITDSIKEKLAKDDLDIQKFLSLASYGASVMVGKNDGIAALLKRENPRLVNVHCICHRLALACGDSNNEVEYMLTIECLLVQLYKWLENSCVKMAAYLKMQLRLRDMQLPTDKLKRHKIGHKLQRACRKRWLSTDKAVLGVWQDYTAILLTLGADEF</sequence>